<feature type="non-terminal residue" evidence="1">
    <location>
        <position position="1"/>
    </location>
</feature>
<proteinExistence type="predicted"/>
<feature type="non-terminal residue" evidence="1">
    <location>
        <position position="93"/>
    </location>
</feature>
<accession>A0AAD4GD99</accession>
<dbReference type="EMBL" id="WHUW01000017">
    <property type="protein sequence ID" value="KAF8438105.1"/>
    <property type="molecule type" value="Genomic_DNA"/>
</dbReference>
<dbReference type="CDD" id="cd18809">
    <property type="entry name" value="SF1_C_RecD"/>
    <property type="match status" value="1"/>
</dbReference>
<dbReference type="AlphaFoldDB" id="A0AAD4GD99"/>
<keyword evidence="2" id="KW-1185">Reference proteome</keyword>
<protein>
    <submittedName>
        <fullName evidence="1">Uncharacterized protein</fullName>
    </submittedName>
</protein>
<dbReference type="Proteomes" id="UP001194468">
    <property type="component" value="Unassembled WGS sequence"/>
</dbReference>
<evidence type="ECO:0000313" key="2">
    <source>
        <dbReference type="Proteomes" id="UP001194468"/>
    </source>
</evidence>
<dbReference type="Gene3D" id="3.40.50.300">
    <property type="entry name" value="P-loop containing nucleotide triphosphate hydrolases"/>
    <property type="match status" value="1"/>
</dbReference>
<name>A0AAD4GD99_BOLED</name>
<dbReference type="SUPFAM" id="SSF52540">
    <property type="entry name" value="P-loop containing nucleoside triphosphate hydrolases"/>
    <property type="match status" value="1"/>
</dbReference>
<evidence type="ECO:0000313" key="1">
    <source>
        <dbReference type="EMBL" id="KAF8438105.1"/>
    </source>
</evidence>
<dbReference type="InterPro" id="IPR027417">
    <property type="entry name" value="P-loop_NTPase"/>
</dbReference>
<reference evidence="1" key="2">
    <citation type="journal article" date="2020" name="Nat. Commun.">
        <title>Large-scale genome sequencing of mycorrhizal fungi provides insights into the early evolution of symbiotic traits.</title>
        <authorList>
            <person name="Miyauchi S."/>
            <person name="Kiss E."/>
            <person name="Kuo A."/>
            <person name="Drula E."/>
            <person name="Kohler A."/>
            <person name="Sanchez-Garcia M."/>
            <person name="Morin E."/>
            <person name="Andreopoulos B."/>
            <person name="Barry K.W."/>
            <person name="Bonito G."/>
            <person name="Buee M."/>
            <person name="Carver A."/>
            <person name="Chen C."/>
            <person name="Cichocki N."/>
            <person name="Clum A."/>
            <person name="Culley D."/>
            <person name="Crous P.W."/>
            <person name="Fauchery L."/>
            <person name="Girlanda M."/>
            <person name="Hayes R.D."/>
            <person name="Keri Z."/>
            <person name="LaButti K."/>
            <person name="Lipzen A."/>
            <person name="Lombard V."/>
            <person name="Magnuson J."/>
            <person name="Maillard F."/>
            <person name="Murat C."/>
            <person name="Nolan M."/>
            <person name="Ohm R.A."/>
            <person name="Pangilinan J."/>
            <person name="Pereira M.F."/>
            <person name="Perotto S."/>
            <person name="Peter M."/>
            <person name="Pfister S."/>
            <person name="Riley R."/>
            <person name="Sitrit Y."/>
            <person name="Stielow J.B."/>
            <person name="Szollosi G."/>
            <person name="Zifcakova L."/>
            <person name="Stursova M."/>
            <person name="Spatafora J.W."/>
            <person name="Tedersoo L."/>
            <person name="Vaario L.M."/>
            <person name="Yamada A."/>
            <person name="Yan M."/>
            <person name="Wang P."/>
            <person name="Xu J."/>
            <person name="Bruns T."/>
            <person name="Baldrian P."/>
            <person name="Vilgalys R."/>
            <person name="Dunand C."/>
            <person name="Henrissat B."/>
            <person name="Grigoriev I.V."/>
            <person name="Hibbett D."/>
            <person name="Nagy L.G."/>
            <person name="Martin F.M."/>
        </authorList>
    </citation>
    <scope>NUCLEOTIDE SEQUENCE</scope>
    <source>
        <strain evidence="1">BED1</strain>
    </source>
</reference>
<organism evidence="1 2">
    <name type="scientific">Boletus edulis BED1</name>
    <dbReference type="NCBI Taxonomy" id="1328754"/>
    <lineage>
        <taxon>Eukaryota</taxon>
        <taxon>Fungi</taxon>
        <taxon>Dikarya</taxon>
        <taxon>Basidiomycota</taxon>
        <taxon>Agaricomycotina</taxon>
        <taxon>Agaricomycetes</taxon>
        <taxon>Agaricomycetidae</taxon>
        <taxon>Boletales</taxon>
        <taxon>Boletineae</taxon>
        <taxon>Boletaceae</taxon>
        <taxon>Boletoideae</taxon>
        <taxon>Boletus</taxon>
    </lineage>
</organism>
<reference evidence="1" key="1">
    <citation type="submission" date="2019-10" db="EMBL/GenBank/DDBJ databases">
        <authorList>
            <consortium name="DOE Joint Genome Institute"/>
            <person name="Kuo A."/>
            <person name="Miyauchi S."/>
            <person name="Kiss E."/>
            <person name="Drula E."/>
            <person name="Kohler A."/>
            <person name="Sanchez-Garcia M."/>
            <person name="Andreopoulos B."/>
            <person name="Barry K.W."/>
            <person name="Bonito G."/>
            <person name="Buee M."/>
            <person name="Carver A."/>
            <person name="Chen C."/>
            <person name="Cichocki N."/>
            <person name="Clum A."/>
            <person name="Culley D."/>
            <person name="Crous P.W."/>
            <person name="Fauchery L."/>
            <person name="Girlanda M."/>
            <person name="Hayes R."/>
            <person name="Keri Z."/>
            <person name="LaButti K."/>
            <person name="Lipzen A."/>
            <person name="Lombard V."/>
            <person name="Magnuson J."/>
            <person name="Maillard F."/>
            <person name="Morin E."/>
            <person name="Murat C."/>
            <person name="Nolan M."/>
            <person name="Ohm R."/>
            <person name="Pangilinan J."/>
            <person name="Pereira M."/>
            <person name="Perotto S."/>
            <person name="Peter M."/>
            <person name="Riley R."/>
            <person name="Sitrit Y."/>
            <person name="Stielow B."/>
            <person name="Szollosi G."/>
            <person name="Zifcakova L."/>
            <person name="Stursova M."/>
            <person name="Spatafora J.W."/>
            <person name="Tedersoo L."/>
            <person name="Vaario L.-M."/>
            <person name="Yamada A."/>
            <person name="Yan M."/>
            <person name="Wang P."/>
            <person name="Xu J."/>
            <person name="Bruns T."/>
            <person name="Baldrian P."/>
            <person name="Vilgalys R."/>
            <person name="Henrissat B."/>
            <person name="Grigoriev I.V."/>
            <person name="Hibbett D."/>
            <person name="Nagy L.G."/>
            <person name="Martin F.M."/>
        </authorList>
    </citation>
    <scope>NUCLEOTIDE SEQUENCE</scope>
    <source>
        <strain evidence="1">BED1</strain>
    </source>
</reference>
<sequence length="93" mass="10768">TVRRRQLPLTAAYAFTDFKAQGQTLDNVLVDIGKTYNFSLTPFNAYVSLSRAKSRNQIRLLRDFEDKLFTTPPSQDLVELDRMLEVKAERTKK</sequence>
<gene>
    <name evidence="1" type="ORF">L210DRAFT_790169</name>
</gene>
<comment type="caution">
    <text evidence="1">The sequence shown here is derived from an EMBL/GenBank/DDBJ whole genome shotgun (WGS) entry which is preliminary data.</text>
</comment>